<gene>
    <name evidence="2" type="ORF">EWE74_07820</name>
</gene>
<dbReference type="InterPro" id="IPR042301">
    <property type="entry name" value="GH115_sf"/>
</dbReference>
<evidence type="ECO:0000313" key="2">
    <source>
        <dbReference type="EMBL" id="RZF62684.1"/>
    </source>
</evidence>
<dbReference type="PANTHER" id="PTHR37842:SF2">
    <property type="entry name" value="GYLCOSYL HYDROLASE 115 C-TERMINAL DOMAIN-CONTAINING PROTEIN"/>
    <property type="match status" value="1"/>
</dbReference>
<sequence length="698" mass="80360">MRKFFHIYLLIVVMGQQLPSAFSLSLETRYSARKSMEDSMIIKGGIPVFVHPDEPQAVRRAVKDLLRDLNNVLGETSVLTDTLTSSAIVVATGDRYSGSKPDVRGWEAHQVYQDGNRIIINGADMRGTIYAIYTFSESVLGVKPLWRWTSEKPVRQEQLIVPHEFHINVSSPSVKYRAWFPNDRDLINPWQKLSYENFEAMYETMLRLKLNTLEGEIADERSYIPPYPLGREATLAQQRGLIITGHHMLIFGSNYRYWNAYWKQIKKQQPPALKIEHIDALTQWWHYHATLATRNEANIIWLVGFRGNRDIPFWEFFPDAPASPQDRADVIDAMVKRQVEIVKEVTGEQHPLMRLTLYNEMSTLVANGHFNLPDEPSLIRNFVAARRDHFPAADIRGYSFSGEPTGYYLNFQFTSSGSHLAQAEGPRKMEQNFRMVDSLSGGNLVFSVVNAGNIREHVLELSANAEMMWDMDSFDCPSFYTTFCKTYFGEEHASQIALLYDAFFRSYWQQKESDIPGFERQYLFQDMRYARAAETLIGDMEKGKHRNNPFDNHALDNPDKGSAGYFRIVSSPEKNIQLNAVLHGTASSIAKLEKITAEADHIYEKIEEGKQFFDDNLRGQAHFMLQLNRMLYNLTKAYQASTEKNDRRAFIQASLEDITSAQAWLHRADHGVFDQWYTNDTKFGLDKIKQRLASLSLR</sequence>
<proteinExistence type="predicted"/>
<dbReference type="AlphaFoldDB" id="A0A4Q6XZ75"/>
<dbReference type="Gene3D" id="3.20.20.520">
    <property type="entry name" value="Glycosyl hydrolase family 115"/>
    <property type="match status" value="1"/>
</dbReference>
<protein>
    <recommendedName>
        <fullName evidence="4">Alpha glucuronidase N-terminal domain-containing protein</fullName>
    </recommendedName>
</protein>
<keyword evidence="1" id="KW-0378">Hydrolase</keyword>
<dbReference type="InterPro" id="IPR029018">
    <property type="entry name" value="Hex-like_dom2"/>
</dbReference>
<dbReference type="Pfam" id="PF15979">
    <property type="entry name" value="Glyco_hydro_115"/>
    <property type="match status" value="1"/>
</dbReference>
<name>A0A4Q6XZ75_9SPHI</name>
<dbReference type="GO" id="GO:0005975">
    <property type="term" value="P:carbohydrate metabolic process"/>
    <property type="evidence" value="ECO:0007669"/>
    <property type="project" value="UniProtKB-ARBA"/>
</dbReference>
<dbReference type="PANTHER" id="PTHR37842">
    <property type="match status" value="1"/>
</dbReference>
<evidence type="ECO:0000256" key="1">
    <source>
        <dbReference type="ARBA" id="ARBA00022801"/>
    </source>
</evidence>
<dbReference type="InterPro" id="IPR031924">
    <property type="entry name" value="GH115"/>
</dbReference>
<dbReference type="OrthoDB" id="8727830at2"/>
<dbReference type="Gene3D" id="3.30.379.10">
    <property type="entry name" value="Chitobiase/beta-hexosaminidase domain 2-like"/>
    <property type="match status" value="1"/>
</dbReference>
<dbReference type="RefSeq" id="WP_130140909.1">
    <property type="nucleotide sequence ID" value="NZ_SGIT01000001.1"/>
</dbReference>
<reference evidence="2 3" key="1">
    <citation type="submission" date="2019-02" db="EMBL/GenBank/DDBJ databases">
        <authorList>
            <person name="Li Y."/>
        </authorList>
    </citation>
    <scope>NUCLEOTIDE SEQUENCE [LARGE SCALE GENOMIC DNA]</scope>
    <source>
        <strain evidence="2 3">30C10-4-7</strain>
    </source>
</reference>
<comment type="caution">
    <text evidence="2">The sequence shown here is derived from an EMBL/GenBank/DDBJ whole genome shotgun (WGS) entry which is preliminary data.</text>
</comment>
<evidence type="ECO:0008006" key="4">
    <source>
        <dbReference type="Google" id="ProtNLM"/>
    </source>
</evidence>
<evidence type="ECO:0000313" key="3">
    <source>
        <dbReference type="Proteomes" id="UP000292855"/>
    </source>
</evidence>
<keyword evidence="3" id="KW-1185">Reference proteome</keyword>
<dbReference type="EMBL" id="SGIT01000001">
    <property type="protein sequence ID" value="RZF62684.1"/>
    <property type="molecule type" value="Genomic_DNA"/>
</dbReference>
<dbReference type="Proteomes" id="UP000292855">
    <property type="component" value="Unassembled WGS sequence"/>
</dbReference>
<dbReference type="GO" id="GO:0016787">
    <property type="term" value="F:hydrolase activity"/>
    <property type="evidence" value="ECO:0007669"/>
    <property type="project" value="UniProtKB-KW"/>
</dbReference>
<dbReference type="SUPFAM" id="SSF55545">
    <property type="entry name" value="beta-N-acetylhexosaminidase-like domain"/>
    <property type="match status" value="1"/>
</dbReference>
<organism evidence="2 3">
    <name type="scientific">Sphingobacterium corticibacterium</name>
    <dbReference type="NCBI Taxonomy" id="2484746"/>
    <lineage>
        <taxon>Bacteria</taxon>
        <taxon>Pseudomonadati</taxon>
        <taxon>Bacteroidota</taxon>
        <taxon>Sphingobacteriia</taxon>
        <taxon>Sphingobacteriales</taxon>
        <taxon>Sphingobacteriaceae</taxon>
        <taxon>Sphingobacterium</taxon>
    </lineage>
</organism>
<accession>A0A4Q6XZ75</accession>